<reference evidence="1" key="1">
    <citation type="submission" date="2022-07" db="EMBL/GenBank/DDBJ databases">
        <title>Phylogenomic reconstructions and comparative analyses of Kickxellomycotina fungi.</title>
        <authorList>
            <person name="Reynolds N.K."/>
            <person name="Stajich J.E."/>
            <person name="Barry K."/>
            <person name="Grigoriev I.V."/>
            <person name="Crous P."/>
            <person name="Smith M.E."/>
        </authorList>
    </citation>
    <scope>NUCLEOTIDE SEQUENCE</scope>
    <source>
        <strain evidence="1">NRRL 5244</strain>
    </source>
</reference>
<keyword evidence="2" id="KW-1185">Reference proteome</keyword>
<accession>A0ACC1JBF1</accession>
<protein>
    <submittedName>
        <fullName evidence="1">Uncharacterized protein</fullName>
    </submittedName>
</protein>
<dbReference type="EMBL" id="JANBPW010001350">
    <property type="protein sequence ID" value="KAJ1944917.1"/>
    <property type="molecule type" value="Genomic_DNA"/>
</dbReference>
<evidence type="ECO:0000313" key="2">
    <source>
        <dbReference type="Proteomes" id="UP001150603"/>
    </source>
</evidence>
<proteinExistence type="predicted"/>
<comment type="caution">
    <text evidence="1">The sequence shown here is derived from an EMBL/GenBank/DDBJ whole genome shotgun (WGS) entry which is preliminary data.</text>
</comment>
<gene>
    <name evidence="1" type="ORF">FBU59_002464</name>
</gene>
<name>A0ACC1JBF1_9FUNG</name>
<evidence type="ECO:0000313" key="1">
    <source>
        <dbReference type="EMBL" id="KAJ1944917.1"/>
    </source>
</evidence>
<dbReference type="Proteomes" id="UP001150603">
    <property type="component" value="Unassembled WGS sequence"/>
</dbReference>
<sequence>MTISHPVVKDEIKWTTVNGYEFYTRLFLSVVQPPKATVLLLHGFGDRVDYYELMAQLFARSGIQVFGFDQRGFGLSGEKAGDMGNNHGIPTVVKDIAAMNKLAMADGVPHFIYGNSMGGMNALNYCLLHSNDDRIAGVIVQSPALRTFGAILPSASEVKSCEDDDANRLVMKSIEIDPNYYHDNQEMLNLVVAAGINVNDSALGTLVDMHNVGQSIIARAPHFTTPVLLTHGDGDLITDSSATQEFFDNLPGDHDKTLRMLDNCPYHVIHYLVEHGAELQHDYMLWILSRVESACETS</sequence>
<organism evidence="1 2">
    <name type="scientific">Linderina macrospora</name>
    <dbReference type="NCBI Taxonomy" id="4868"/>
    <lineage>
        <taxon>Eukaryota</taxon>
        <taxon>Fungi</taxon>
        <taxon>Fungi incertae sedis</taxon>
        <taxon>Zoopagomycota</taxon>
        <taxon>Kickxellomycotina</taxon>
        <taxon>Kickxellomycetes</taxon>
        <taxon>Kickxellales</taxon>
        <taxon>Kickxellaceae</taxon>
        <taxon>Linderina</taxon>
    </lineage>
</organism>